<keyword evidence="10" id="KW-1185">Reference proteome</keyword>
<comment type="similarity">
    <text evidence="2">Belongs to the SusD family.</text>
</comment>
<evidence type="ECO:0000256" key="3">
    <source>
        <dbReference type="ARBA" id="ARBA00022729"/>
    </source>
</evidence>
<dbReference type="InterPro" id="IPR012944">
    <property type="entry name" value="SusD_RagB_dom"/>
</dbReference>
<gene>
    <name evidence="9" type="ORF">FPE01S_01_11590</name>
</gene>
<proteinExistence type="inferred from homology"/>
<dbReference type="InterPro" id="IPR011990">
    <property type="entry name" value="TPR-like_helical_dom_sf"/>
</dbReference>
<keyword evidence="3 6" id="KW-0732">Signal</keyword>
<evidence type="ECO:0000259" key="7">
    <source>
        <dbReference type="Pfam" id="PF07980"/>
    </source>
</evidence>
<dbReference type="AlphaFoldDB" id="A0A0E9MXJ8"/>
<evidence type="ECO:0000313" key="9">
    <source>
        <dbReference type="EMBL" id="GAO42146.1"/>
    </source>
</evidence>
<dbReference type="Gene3D" id="1.25.40.390">
    <property type="match status" value="1"/>
</dbReference>
<evidence type="ECO:0000256" key="6">
    <source>
        <dbReference type="SAM" id="SignalP"/>
    </source>
</evidence>
<evidence type="ECO:0000313" key="10">
    <source>
        <dbReference type="Proteomes" id="UP000033121"/>
    </source>
</evidence>
<evidence type="ECO:0000256" key="5">
    <source>
        <dbReference type="ARBA" id="ARBA00023237"/>
    </source>
</evidence>
<dbReference type="CDD" id="cd08977">
    <property type="entry name" value="SusD"/>
    <property type="match status" value="1"/>
</dbReference>
<reference evidence="9 10" key="1">
    <citation type="submission" date="2015-04" db="EMBL/GenBank/DDBJ databases">
        <title>Whole genome shotgun sequence of Flavihumibacter petaseus NBRC 106054.</title>
        <authorList>
            <person name="Miyazawa S."/>
            <person name="Hosoyama A."/>
            <person name="Hashimoto M."/>
            <person name="Noguchi M."/>
            <person name="Tsuchikane K."/>
            <person name="Ohji S."/>
            <person name="Yamazoe A."/>
            <person name="Ichikawa N."/>
            <person name="Kimura A."/>
            <person name="Fujita N."/>
        </authorList>
    </citation>
    <scope>NUCLEOTIDE SEQUENCE [LARGE SCALE GENOMIC DNA]</scope>
    <source>
        <strain evidence="9 10">NBRC 106054</strain>
    </source>
</reference>
<dbReference type="Proteomes" id="UP000033121">
    <property type="component" value="Unassembled WGS sequence"/>
</dbReference>
<keyword evidence="5" id="KW-0998">Cell outer membrane</keyword>
<feature type="signal peptide" evidence="6">
    <location>
        <begin position="1"/>
        <end position="26"/>
    </location>
</feature>
<feature type="domain" description="RagB/SusD" evidence="7">
    <location>
        <begin position="344"/>
        <end position="450"/>
    </location>
</feature>
<evidence type="ECO:0000259" key="8">
    <source>
        <dbReference type="Pfam" id="PF14322"/>
    </source>
</evidence>
<protein>
    <recommendedName>
        <fullName evidence="11">RagB/SusD family nutrient uptake outer membrane protein</fullName>
    </recommendedName>
</protein>
<feature type="chain" id="PRO_5002430219" description="RagB/SusD family nutrient uptake outer membrane protein" evidence="6">
    <location>
        <begin position="27"/>
        <end position="487"/>
    </location>
</feature>
<evidence type="ECO:0000256" key="4">
    <source>
        <dbReference type="ARBA" id="ARBA00023136"/>
    </source>
</evidence>
<sequence length="487" mass="56134">MKLLTINTIVLAVAAMLCLPSCSKYINLKPEDATYDNVFWKSGPNVQKALAGAYGGLRSAFRQDQSYFIFGDLPADEMWLDGNVWWNYTDILKDKNFHFSYAPYLEASVWNWTRFYTVINQCHLIIENTPNIDATTFDGGEAEKNQALGEAYFLRAYTYFYITRVWGDPVVTTESLKDPLTVQPVPRTPEDEALSFCIEDLKKAVELLPSIQDSYKDKTAASKGAAQTLLAQVYAWKHDYANASVYCDAVINSGDYALESGENFSQIFQGNSTESILESFMKHDDANKEGSADFFGIFLHDPLIKDKEAYVSWGPNYDLTEWLYDKEKDKRFSQTFGDYDGDGYLKKYANVDYYDPSQETVYVVDNNLVMMRYADVLLLKSEAAYKTGDEGLSLQLLNQIKERAGLDAVNISGEELWDEIMNERYREFYGEGIIAYDLIRMDQLKVWFTDQYSEERLQKKGYYWPLDMRTLLPQDPLLTQNEWWKNH</sequence>
<comment type="subcellular location">
    <subcellularLocation>
        <location evidence="1">Cell outer membrane</location>
    </subcellularLocation>
</comment>
<evidence type="ECO:0000256" key="1">
    <source>
        <dbReference type="ARBA" id="ARBA00004442"/>
    </source>
</evidence>
<dbReference type="EMBL" id="BBWV01000001">
    <property type="protein sequence ID" value="GAO42146.1"/>
    <property type="molecule type" value="Genomic_DNA"/>
</dbReference>
<dbReference type="Pfam" id="PF07980">
    <property type="entry name" value="SusD_RagB"/>
    <property type="match status" value="1"/>
</dbReference>
<feature type="domain" description="SusD-like N-terminal" evidence="8">
    <location>
        <begin position="74"/>
        <end position="234"/>
    </location>
</feature>
<organism evidence="9 10">
    <name type="scientific">Flavihumibacter petaseus NBRC 106054</name>
    <dbReference type="NCBI Taxonomy" id="1220578"/>
    <lineage>
        <taxon>Bacteria</taxon>
        <taxon>Pseudomonadati</taxon>
        <taxon>Bacteroidota</taxon>
        <taxon>Chitinophagia</taxon>
        <taxon>Chitinophagales</taxon>
        <taxon>Chitinophagaceae</taxon>
        <taxon>Flavihumibacter</taxon>
    </lineage>
</organism>
<dbReference type="SUPFAM" id="SSF48452">
    <property type="entry name" value="TPR-like"/>
    <property type="match status" value="1"/>
</dbReference>
<evidence type="ECO:0008006" key="11">
    <source>
        <dbReference type="Google" id="ProtNLM"/>
    </source>
</evidence>
<dbReference type="STRING" id="1220578.FPE01S_01_11590"/>
<comment type="caution">
    <text evidence="9">The sequence shown here is derived from an EMBL/GenBank/DDBJ whole genome shotgun (WGS) entry which is preliminary data.</text>
</comment>
<dbReference type="OrthoDB" id="926893at2"/>
<dbReference type="RefSeq" id="WP_083990141.1">
    <property type="nucleotide sequence ID" value="NZ_BBWV01000001.1"/>
</dbReference>
<dbReference type="InterPro" id="IPR033985">
    <property type="entry name" value="SusD-like_N"/>
</dbReference>
<dbReference type="Pfam" id="PF14322">
    <property type="entry name" value="SusD-like_3"/>
    <property type="match status" value="1"/>
</dbReference>
<dbReference type="GO" id="GO:0009279">
    <property type="term" value="C:cell outer membrane"/>
    <property type="evidence" value="ECO:0007669"/>
    <property type="project" value="UniProtKB-SubCell"/>
</dbReference>
<name>A0A0E9MXJ8_9BACT</name>
<accession>A0A0E9MXJ8</accession>
<evidence type="ECO:0000256" key="2">
    <source>
        <dbReference type="ARBA" id="ARBA00006275"/>
    </source>
</evidence>
<keyword evidence="4" id="KW-0472">Membrane</keyword>